<evidence type="ECO:0008006" key="4">
    <source>
        <dbReference type="Google" id="ProtNLM"/>
    </source>
</evidence>
<keyword evidence="3" id="KW-1185">Reference proteome</keyword>
<evidence type="ECO:0000256" key="1">
    <source>
        <dbReference type="SAM" id="MobiDB-lite"/>
    </source>
</evidence>
<dbReference type="EMBL" id="JAIQCJ010001896">
    <property type="protein sequence ID" value="KAJ8786998.1"/>
    <property type="molecule type" value="Genomic_DNA"/>
</dbReference>
<reference evidence="2 3" key="1">
    <citation type="submission" date="2022-11" db="EMBL/GenBank/DDBJ databases">
        <title>Whole genome sequence of Eschrichtius robustus ER-17-0199.</title>
        <authorList>
            <person name="Bruniche-Olsen A."/>
            <person name="Black A.N."/>
            <person name="Fields C.J."/>
            <person name="Walden K."/>
            <person name="Dewoody J.A."/>
        </authorList>
    </citation>
    <scope>NUCLEOTIDE SEQUENCE [LARGE SCALE GENOMIC DNA]</scope>
    <source>
        <strain evidence="2">ER-17-0199</strain>
        <tissue evidence="2">Blubber</tissue>
    </source>
</reference>
<gene>
    <name evidence="2" type="ORF">J1605_023253</name>
</gene>
<sequence>MLVRVLACPFSNYSLFPSLSLCSDKSENGEAYQRKKAVTTGLPEGPAAPVPPQGNPALPGGSGWRRIVLLILAITIHNIPGEVLPRAVQPRV</sequence>
<organism evidence="2 3">
    <name type="scientific">Eschrichtius robustus</name>
    <name type="common">California gray whale</name>
    <name type="synonym">Eschrichtius gibbosus</name>
    <dbReference type="NCBI Taxonomy" id="9764"/>
    <lineage>
        <taxon>Eukaryota</taxon>
        <taxon>Metazoa</taxon>
        <taxon>Chordata</taxon>
        <taxon>Craniata</taxon>
        <taxon>Vertebrata</taxon>
        <taxon>Euteleostomi</taxon>
        <taxon>Mammalia</taxon>
        <taxon>Eutheria</taxon>
        <taxon>Laurasiatheria</taxon>
        <taxon>Artiodactyla</taxon>
        <taxon>Whippomorpha</taxon>
        <taxon>Cetacea</taxon>
        <taxon>Mysticeti</taxon>
        <taxon>Eschrichtiidae</taxon>
        <taxon>Eschrichtius</taxon>
    </lineage>
</organism>
<comment type="caution">
    <text evidence="2">The sequence shown here is derived from an EMBL/GenBank/DDBJ whole genome shotgun (WGS) entry which is preliminary data.</text>
</comment>
<evidence type="ECO:0000313" key="3">
    <source>
        <dbReference type="Proteomes" id="UP001159641"/>
    </source>
</evidence>
<proteinExistence type="predicted"/>
<accession>A0AB34H5A2</accession>
<name>A0AB34H5A2_ESCRO</name>
<feature type="region of interest" description="Disordered" evidence="1">
    <location>
        <begin position="32"/>
        <end position="58"/>
    </location>
</feature>
<dbReference type="AlphaFoldDB" id="A0AB34H5A2"/>
<protein>
    <recommendedName>
        <fullName evidence="4">Zinc transporter ZIP11</fullName>
    </recommendedName>
</protein>
<evidence type="ECO:0000313" key="2">
    <source>
        <dbReference type="EMBL" id="KAJ8786998.1"/>
    </source>
</evidence>
<dbReference type="Proteomes" id="UP001159641">
    <property type="component" value="Unassembled WGS sequence"/>
</dbReference>